<dbReference type="InterPro" id="IPR019557">
    <property type="entry name" value="AminoTfrase-like_pln_mobile"/>
</dbReference>
<dbReference type="Proteomes" id="UP001358586">
    <property type="component" value="Chromosome 3"/>
</dbReference>
<name>A0ABR0QJD4_GOSAR</name>
<dbReference type="Pfam" id="PF10536">
    <property type="entry name" value="PMD"/>
    <property type="match status" value="1"/>
</dbReference>
<dbReference type="InterPro" id="IPR044824">
    <property type="entry name" value="MAIN-like"/>
</dbReference>
<comment type="caution">
    <text evidence="2">The sequence shown here is derived from an EMBL/GenBank/DDBJ whole genome shotgun (WGS) entry which is preliminary data.</text>
</comment>
<keyword evidence="3" id="KW-1185">Reference proteome</keyword>
<proteinExistence type="predicted"/>
<accession>A0ABR0QJD4</accession>
<dbReference type="EMBL" id="JARKNE010000003">
    <property type="protein sequence ID" value="KAK5839424.1"/>
    <property type="molecule type" value="Genomic_DNA"/>
</dbReference>
<evidence type="ECO:0000259" key="1">
    <source>
        <dbReference type="Pfam" id="PF10536"/>
    </source>
</evidence>
<gene>
    <name evidence="2" type="ORF">PVK06_008212</name>
</gene>
<evidence type="ECO:0000313" key="3">
    <source>
        <dbReference type="Proteomes" id="UP001358586"/>
    </source>
</evidence>
<evidence type="ECO:0000313" key="2">
    <source>
        <dbReference type="EMBL" id="KAK5839424.1"/>
    </source>
</evidence>
<reference evidence="2 3" key="1">
    <citation type="submission" date="2023-03" db="EMBL/GenBank/DDBJ databases">
        <title>WGS of Gossypium arboreum.</title>
        <authorList>
            <person name="Yu D."/>
        </authorList>
    </citation>
    <scope>NUCLEOTIDE SEQUENCE [LARGE SCALE GENOMIC DNA]</scope>
    <source>
        <tissue evidence="2">Leaf</tissue>
    </source>
</reference>
<protein>
    <recommendedName>
        <fullName evidence="1">Aminotransferase-like plant mobile domain-containing protein</fullName>
    </recommendedName>
</protein>
<dbReference type="PANTHER" id="PTHR46033">
    <property type="entry name" value="PROTEIN MAIN-LIKE 2"/>
    <property type="match status" value="1"/>
</dbReference>
<organism evidence="2 3">
    <name type="scientific">Gossypium arboreum</name>
    <name type="common">Tree cotton</name>
    <name type="synonym">Gossypium nanking</name>
    <dbReference type="NCBI Taxonomy" id="29729"/>
    <lineage>
        <taxon>Eukaryota</taxon>
        <taxon>Viridiplantae</taxon>
        <taxon>Streptophyta</taxon>
        <taxon>Embryophyta</taxon>
        <taxon>Tracheophyta</taxon>
        <taxon>Spermatophyta</taxon>
        <taxon>Magnoliopsida</taxon>
        <taxon>eudicotyledons</taxon>
        <taxon>Gunneridae</taxon>
        <taxon>Pentapetalae</taxon>
        <taxon>rosids</taxon>
        <taxon>malvids</taxon>
        <taxon>Malvales</taxon>
        <taxon>Malvaceae</taxon>
        <taxon>Malvoideae</taxon>
        <taxon>Gossypium</taxon>
    </lineage>
</organism>
<dbReference type="PANTHER" id="PTHR46033:SF8">
    <property type="entry name" value="PROTEIN MAINTENANCE OF MERISTEMS-LIKE"/>
    <property type="match status" value="1"/>
</dbReference>
<sequence length="212" mass="23607">MPYLELAGFGSVALIRMFDLRYDLISALVEHWRPETHTFHLPCGECTVTLEDVALQLGLHINGSAVTGVSAIAEPTALCHSLLGVSPVDDKSSFTGLKFSWLKVNFEHLSVNVTEHKGSAVLAILYHEFCRETKPNTVDIGRCLLLLQSWALYWMSFLASVTHQPYVFSLVNRQSSGITGIEYSVPSHMHRPEAYKPVANIELEPEPQPESE</sequence>
<feature type="domain" description="Aminotransferase-like plant mobile" evidence="1">
    <location>
        <begin position="8"/>
        <end position="107"/>
    </location>
</feature>